<comment type="caution">
    <text evidence="1">The sequence shown here is derived from an EMBL/GenBank/DDBJ whole genome shotgun (WGS) entry which is preliminary data.</text>
</comment>
<protein>
    <submittedName>
        <fullName evidence="1">Uncharacterized protein</fullName>
    </submittedName>
</protein>
<proteinExistence type="predicted"/>
<dbReference type="Proteomes" id="UP000191500">
    <property type="component" value="Unassembled WGS sequence"/>
</dbReference>
<dbReference type="AlphaFoldDB" id="A0A1V6UHK2"/>
<gene>
    <name evidence="1" type="ORF">PENCOP_c009G07140</name>
</gene>
<evidence type="ECO:0000313" key="2">
    <source>
        <dbReference type="Proteomes" id="UP000191500"/>
    </source>
</evidence>
<reference evidence="2" key="1">
    <citation type="journal article" date="2017" name="Nat. Microbiol.">
        <title>Global analysis of biosynthetic gene clusters reveals vast potential of secondary metabolite production in Penicillium species.</title>
        <authorList>
            <person name="Nielsen J.C."/>
            <person name="Grijseels S."/>
            <person name="Prigent S."/>
            <person name="Ji B."/>
            <person name="Dainat J."/>
            <person name="Nielsen K.F."/>
            <person name="Frisvad J.C."/>
            <person name="Workman M."/>
            <person name="Nielsen J."/>
        </authorList>
    </citation>
    <scope>NUCLEOTIDE SEQUENCE [LARGE SCALE GENOMIC DNA]</scope>
    <source>
        <strain evidence="2">IBT 31321</strain>
    </source>
</reference>
<evidence type="ECO:0000313" key="1">
    <source>
        <dbReference type="EMBL" id="OQE37719.1"/>
    </source>
</evidence>
<name>A0A1V6UHK2_9EURO</name>
<organism evidence="1 2">
    <name type="scientific">Penicillium coprophilum</name>
    <dbReference type="NCBI Taxonomy" id="36646"/>
    <lineage>
        <taxon>Eukaryota</taxon>
        <taxon>Fungi</taxon>
        <taxon>Dikarya</taxon>
        <taxon>Ascomycota</taxon>
        <taxon>Pezizomycotina</taxon>
        <taxon>Eurotiomycetes</taxon>
        <taxon>Eurotiomycetidae</taxon>
        <taxon>Eurotiales</taxon>
        <taxon>Aspergillaceae</taxon>
        <taxon>Penicillium</taxon>
    </lineage>
</organism>
<keyword evidence="2" id="KW-1185">Reference proteome</keyword>
<accession>A0A1V6UHK2</accession>
<sequence length="143" mass="16550">MSFPGTNIPNRQSLFRSCETGEFENEPTSDNISWVTVELPSSLSRTYTEQMILEYVIDEIRSYRACIDRVAQHAFRYECISLPIDDPPASYTPLEVMHEVMAQAAVLAEYWLIQIRAGKYYLDKERIFSIGFMDPHHGEETEC</sequence>
<dbReference type="EMBL" id="MDDG01000009">
    <property type="protein sequence ID" value="OQE37719.1"/>
    <property type="molecule type" value="Genomic_DNA"/>
</dbReference>